<evidence type="ECO:0000313" key="1">
    <source>
        <dbReference type="EMBL" id="KAI8421094.1"/>
    </source>
</evidence>
<reference evidence="1 2" key="1">
    <citation type="journal article" date="2022" name="Genome Biol. Evol.">
        <title>The Spruce Budworm Genome: Reconstructing the Evolutionary History of Antifreeze Proteins.</title>
        <authorList>
            <person name="Beliveau C."/>
            <person name="Gagne P."/>
            <person name="Picq S."/>
            <person name="Vernygora O."/>
            <person name="Keeling C.I."/>
            <person name="Pinkney K."/>
            <person name="Doucet D."/>
            <person name="Wen F."/>
            <person name="Johnston J.S."/>
            <person name="Maaroufi H."/>
            <person name="Boyle B."/>
            <person name="Laroche J."/>
            <person name="Dewar K."/>
            <person name="Juretic N."/>
            <person name="Blackburn G."/>
            <person name="Nisole A."/>
            <person name="Brunet B."/>
            <person name="Brandao M."/>
            <person name="Lumley L."/>
            <person name="Duan J."/>
            <person name="Quan G."/>
            <person name="Lucarotti C.J."/>
            <person name="Roe A.D."/>
            <person name="Sperling F.A.H."/>
            <person name="Levesque R.C."/>
            <person name="Cusson M."/>
        </authorList>
    </citation>
    <scope>NUCLEOTIDE SEQUENCE [LARGE SCALE GENOMIC DNA]</scope>
    <source>
        <strain evidence="1">Glfc:IPQL:Cfum</strain>
    </source>
</reference>
<dbReference type="Proteomes" id="UP001064048">
    <property type="component" value="Chromosome 13"/>
</dbReference>
<comment type="caution">
    <text evidence="1">The sequence shown here is derived from an EMBL/GenBank/DDBJ whole genome shotgun (WGS) entry which is preliminary data.</text>
</comment>
<organism evidence="1 2">
    <name type="scientific">Choristoneura fumiferana</name>
    <name type="common">Spruce budworm moth</name>
    <name type="synonym">Archips fumiferana</name>
    <dbReference type="NCBI Taxonomy" id="7141"/>
    <lineage>
        <taxon>Eukaryota</taxon>
        <taxon>Metazoa</taxon>
        <taxon>Ecdysozoa</taxon>
        <taxon>Arthropoda</taxon>
        <taxon>Hexapoda</taxon>
        <taxon>Insecta</taxon>
        <taxon>Pterygota</taxon>
        <taxon>Neoptera</taxon>
        <taxon>Endopterygota</taxon>
        <taxon>Lepidoptera</taxon>
        <taxon>Glossata</taxon>
        <taxon>Ditrysia</taxon>
        <taxon>Tortricoidea</taxon>
        <taxon>Tortricidae</taxon>
        <taxon>Tortricinae</taxon>
        <taxon>Choristoneura</taxon>
    </lineage>
</organism>
<dbReference type="EMBL" id="CM046113">
    <property type="protein sequence ID" value="KAI8421094.1"/>
    <property type="molecule type" value="Genomic_DNA"/>
</dbReference>
<name>A0ACC0JAP5_CHOFU</name>
<accession>A0ACC0JAP5</accession>
<sequence>MSNFCVIKNSVLEYGNNTYYCKRRDRPRIQWYCRNRMKGCPAFIITYNNNIINIEDDHNHFLEQLSEYFIQLSSGRHLLCYGGHTFSSNSKNLEGSSTWYCSRRKSRSCRASIKVYGRNVYSYSGNHSH</sequence>
<keyword evidence="2" id="KW-1185">Reference proteome</keyword>
<protein>
    <submittedName>
        <fullName evidence="1">Uncharacterized protein</fullName>
    </submittedName>
</protein>
<proteinExistence type="predicted"/>
<gene>
    <name evidence="1" type="ORF">MSG28_008203</name>
</gene>
<evidence type="ECO:0000313" key="2">
    <source>
        <dbReference type="Proteomes" id="UP001064048"/>
    </source>
</evidence>